<dbReference type="OrthoDB" id="7042322at2759"/>
<evidence type="ECO:0000256" key="3">
    <source>
        <dbReference type="ARBA" id="ARBA00022576"/>
    </source>
</evidence>
<dbReference type="PANTHER" id="PTHR43795">
    <property type="entry name" value="BIFUNCTIONAL ASPARTATE AMINOTRANSFERASE AND GLUTAMATE/ASPARTATE-PREPHENATE AMINOTRANSFERASE-RELATED"/>
    <property type="match status" value="1"/>
</dbReference>
<comment type="cofactor">
    <cofactor evidence="1">
        <name>pyridoxal 5'-phosphate</name>
        <dbReference type="ChEBI" id="CHEBI:597326"/>
    </cofactor>
</comment>
<name>A0A8H4W6W5_9HELO</name>
<organism evidence="7 8">
    <name type="scientific">Cudoniella acicularis</name>
    <dbReference type="NCBI Taxonomy" id="354080"/>
    <lineage>
        <taxon>Eukaryota</taxon>
        <taxon>Fungi</taxon>
        <taxon>Dikarya</taxon>
        <taxon>Ascomycota</taxon>
        <taxon>Pezizomycotina</taxon>
        <taxon>Leotiomycetes</taxon>
        <taxon>Helotiales</taxon>
        <taxon>Tricladiaceae</taxon>
        <taxon>Cudoniella</taxon>
    </lineage>
</organism>
<dbReference type="EMBL" id="JAAMPI010000226">
    <property type="protein sequence ID" value="KAF4633870.1"/>
    <property type="molecule type" value="Genomic_DNA"/>
</dbReference>
<dbReference type="AlphaFoldDB" id="A0A8H4W6W5"/>
<keyword evidence="3" id="KW-0032">Aminotransferase</keyword>
<dbReference type="Pfam" id="PF00155">
    <property type="entry name" value="Aminotran_1_2"/>
    <property type="match status" value="1"/>
</dbReference>
<keyword evidence="4" id="KW-0808">Transferase</keyword>
<evidence type="ECO:0000313" key="7">
    <source>
        <dbReference type="EMBL" id="KAF4633870.1"/>
    </source>
</evidence>
<dbReference type="GO" id="GO:0006520">
    <property type="term" value="P:amino acid metabolic process"/>
    <property type="evidence" value="ECO:0007669"/>
    <property type="project" value="TreeGrafter"/>
</dbReference>
<dbReference type="SUPFAM" id="SSF53383">
    <property type="entry name" value="PLP-dependent transferases"/>
    <property type="match status" value="1"/>
</dbReference>
<evidence type="ECO:0000256" key="1">
    <source>
        <dbReference type="ARBA" id="ARBA00001933"/>
    </source>
</evidence>
<evidence type="ECO:0000259" key="6">
    <source>
        <dbReference type="Pfam" id="PF00155"/>
    </source>
</evidence>
<keyword evidence="8" id="KW-1185">Reference proteome</keyword>
<dbReference type="PANTHER" id="PTHR43795:SF32">
    <property type="entry name" value="AMINOTRANSFERASE GLII-RELATED"/>
    <property type="match status" value="1"/>
</dbReference>
<gene>
    <name evidence="7" type="ORF">G7Y89_g4250</name>
</gene>
<accession>A0A8H4W6W5</accession>
<protein>
    <recommendedName>
        <fullName evidence="6">Aminotransferase class I/classII large domain-containing protein</fullName>
    </recommendedName>
</protein>
<evidence type="ECO:0000256" key="2">
    <source>
        <dbReference type="ARBA" id="ARBA00007441"/>
    </source>
</evidence>
<dbReference type="InterPro" id="IPR015424">
    <property type="entry name" value="PyrdxlP-dep_Trfase"/>
</dbReference>
<comment type="caution">
    <text evidence="7">The sequence shown here is derived from an EMBL/GenBank/DDBJ whole genome shotgun (WGS) entry which is preliminary data.</text>
</comment>
<dbReference type="InterPro" id="IPR015422">
    <property type="entry name" value="PyrdxlP-dep_Trfase_small"/>
</dbReference>
<dbReference type="InterPro" id="IPR050478">
    <property type="entry name" value="Ethylene_sulfur-biosynth"/>
</dbReference>
<comment type="similarity">
    <text evidence="2">Belongs to the class-I pyridoxal-phosphate-dependent aminotransferase family.</text>
</comment>
<evidence type="ECO:0000256" key="5">
    <source>
        <dbReference type="ARBA" id="ARBA00022898"/>
    </source>
</evidence>
<dbReference type="Gene3D" id="3.90.1150.10">
    <property type="entry name" value="Aspartate Aminotransferase, domain 1"/>
    <property type="match status" value="1"/>
</dbReference>
<dbReference type="GO" id="GO:0008483">
    <property type="term" value="F:transaminase activity"/>
    <property type="evidence" value="ECO:0007669"/>
    <property type="project" value="UniProtKB-KW"/>
</dbReference>
<sequence length="475" mass="51823">MLSRRCRQKNEVTVPKIFSQWNALPSGKDVVDMSSGENWMMRDEILEAFTAPGTLDSLGEKSFSYPEGIGGPIETRTALAHLLNNRFNPGNLVLPSQIVLTAGGCEALDALIEQICDPGDGVLVATPYWTGLDISISVQNEAYIAPVHIPRDLMTNPRCVDYYTHTLRSVNSTHPVKALLLCNPTNPTGECHSLELLQALLDFCEQEEIHFISDEVYALSVHGGSSSPLTPPGTPQLPNHSPQATTFVSALSLNTASPNLHVIYSLSKDFGCNGIRLGALITQSSPSILLATALNIGPQVSSITSHLATTTILNPSFYSNFLETSVSRLRGAYLYTSAFLTKHGIDFVPATAGIFVLANLGENGTREGEVEVMEELKRERVKVIPAGAWGGIEGGWCRIVFAVKEKDLAEGLERIGRAVEARRRQVKATIKGREGSLADGVVLNEEDSVQNYGKRKRKWGMKKEIVREIEPQSLR</sequence>
<dbReference type="InterPro" id="IPR004839">
    <property type="entry name" value="Aminotransferase_I/II_large"/>
</dbReference>
<dbReference type="GO" id="GO:0030170">
    <property type="term" value="F:pyridoxal phosphate binding"/>
    <property type="evidence" value="ECO:0007669"/>
    <property type="project" value="InterPro"/>
</dbReference>
<keyword evidence="5" id="KW-0663">Pyridoxal phosphate</keyword>
<proteinExistence type="inferred from homology"/>
<dbReference type="InterPro" id="IPR015421">
    <property type="entry name" value="PyrdxlP-dep_Trfase_major"/>
</dbReference>
<evidence type="ECO:0000256" key="4">
    <source>
        <dbReference type="ARBA" id="ARBA00022679"/>
    </source>
</evidence>
<dbReference type="Proteomes" id="UP000566819">
    <property type="component" value="Unassembled WGS sequence"/>
</dbReference>
<reference evidence="7 8" key="1">
    <citation type="submission" date="2020-03" db="EMBL/GenBank/DDBJ databases">
        <title>Draft Genome Sequence of Cudoniella acicularis.</title>
        <authorList>
            <person name="Buettner E."/>
            <person name="Kellner H."/>
        </authorList>
    </citation>
    <scope>NUCLEOTIDE SEQUENCE [LARGE SCALE GENOMIC DNA]</scope>
    <source>
        <strain evidence="7 8">DSM 108380</strain>
    </source>
</reference>
<dbReference type="Gene3D" id="3.40.640.10">
    <property type="entry name" value="Type I PLP-dependent aspartate aminotransferase-like (Major domain)"/>
    <property type="match status" value="1"/>
</dbReference>
<dbReference type="CDD" id="cd00609">
    <property type="entry name" value="AAT_like"/>
    <property type="match status" value="1"/>
</dbReference>
<dbReference type="PRINTS" id="PR00753">
    <property type="entry name" value="ACCSYNTHASE"/>
</dbReference>
<evidence type="ECO:0000313" key="8">
    <source>
        <dbReference type="Proteomes" id="UP000566819"/>
    </source>
</evidence>
<feature type="domain" description="Aminotransferase class I/classII large" evidence="6">
    <location>
        <begin position="29"/>
        <end position="415"/>
    </location>
</feature>